<sequence length="380" mass="42287">MHSGTLERDGSPRRRKLSRGVSEDESLRNIIKEKESSARRLTRSDSRGGTLKRRSGSQQSEEDQELMMELPERLDLQANYDDVLQELRGLELQRETVLFQVDVLQDALEGAEEMLAEAQREASHATMELAQEREAKRKLEDMVSSLMQEVERLKEERKTIPAVPVYTLVKEQEREEEMARQQAQEMKIKKEAQEQIRDAPRDEGNSAKDAPLSIIRLDSESPGSNNGLSSETSAGGLLASSFKKGRGEQPYDSPSRPPPLHVDRLGSSVDSEDEGEGAEDSFTKFTKMVNKTFGPLALGSQTPGSSQEENRRDIFPDRNNDTDSISAYEDACADTLELDEGDGPRLPHDEGSPVDDEEGDPSNGNEPKSPKNPNDSCILS</sequence>
<feature type="compositionally biased region" description="Polar residues" evidence="1">
    <location>
        <begin position="362"/>
        <end position="380"/>
    </location>
</feature>
<feature type="compositionally biased region" description="Basic and acidic residues" evidence="1">
    <location>
        <begin position="186"/>
        <end position="206"/>
    </location>
</feature>
<protein>
    <submittedName>
        <fullName evidence="2">Uncharacterized protein</fullName>
    </submittedName>
</protein>
<comment type="caution">
    <text evidence="2">The sequence shown here is derived from an EMBL/GenBank/DDBJ whole genome shotgun (WGS) entry which is preliminary data.</text>
</comment>
<feature type="compositionally biased region" description="Basic and acidic residues" evidence="1">
    <location>
        <begin position="342"/>
        <end position="351"/>
    </location>
</feature>
<feature type="compositionally biased region" description="Polar residues" evidence="1">
    <location>
        <begin position="221"/>
        <end position="233"/>
    </location>
</feature>
<feature type="compositionally biased region" description="Acidic residues" evidence="1">
    <location>
        <begin position="270"/>
        <end position="279"/>
    </location>
</feature>
<proteinExistence type="predicted"/>
<feature type="region of interest" description="Disordered" evidence="1">
    <location>
        <begin position="176"/>
        <end position="380"/>
    </location>
</feature>
<dbReference type="EMBL" id="JAGTTL010000006">
    <property type="protein sequence ID" value="KAK6321235.1"/>
    <property type="molecule type" value="Genomic_DNA"/>
</dbReference>
<keyword evidence="3" id="KW-1185">Reference proteome</keyword>
<organism evidence="2 3">
    <name type="scientific">Coregonus suidteri</name>
    <dbReference type="NCBI Taxonomy" id="861788"/>
    <lineage>
        <taxon>Eukaryota</taxon>
        <taxon>Metazoa</taxon>
        <taxon>Chordata</taxon>
        <taxon>Craniata</taxon>
        <taxon>Vertebrata</taxon>
        <taxon>Euteleostomi</taxon>
        <taxon>Actinopterygii</taxon>
        <taxon>Neopterygii</taxon>
        <taxon>Teleostei</taxon>
        <taxon>Protacanthopterygii</taxon>
        <taxon>Salmoniformes</taxon>
        <taxon>Salmonidae</taxon>
        <taxon>Coregoninae</taxon>
        <taxon>Coregonus</taxon>
    </lineage>
</organism>
<evidence type="ECO:0000313" key="2">
    <source>
        <dbReference type="EMBL" id="KAK6321235.1"/>
    </source>
</evidence>
<name>A0AAN8MCF8_9TELE</name>
<feature type="compositionally biased region" description="Basic and acidic residues" evidence="1">
    <location>
        <begin position="308"/>
        <end position="321"/>
    </location>
</feature>
<evidence type="ECO:0000256" key="1">
    <source>
        <dbReference type="SAM" id="MobiDB-lite"/>
    </source>
</evidence>
<accession>A0AAN8MCF8</accession>
<dbReference type="AlphaFoldDB" id="A0AAN8MCF8"/>
<dbReference type="Gene3D" id="1.20.5.4090">
    <property type="match status" value="1"/>
</dbReference>
<reference evidence="2 3" key="1">
    <citation type="submission" date="2021-04" db="EMBL/GenBank/DDBJ databases">
        <authorList>
            <person name="De Guttry C."/>
            <person name="Zahm M."/>
            <person name="Klopp C."/>
            <person name="Cabau C."/>
            <person name="Louis A."/>
            <person name="Berthelot C."/>
            <person name="Parey E."/>
            <person name="Roest Crollius H."/>
            <person name="Montfort J."/>
            <person name="Robinson-Rechavi M."/>
            <person name="Bucao C."/>
            <person name="Bouchez O."/>
            <person name="Gislard M."/>
            <person name="Lluch J."/>
            <person name="Milhes M."/>
            <person name="Lampietro C."/>
            <person name="Lopez Roques C."/>
            <person name="Donnadieu C."/>
            <person name="Braasch I."/>
            <person name="Desvignes T."/>
            <person name="Postlethwait J."/>
            <person name="Bobe J."/>
            <person name="Wedekind C."/>
            <person name="Guiguen Y."/>
        </authorList>
    </citation>
    <scope>NUCLEOTIDE SEQUENCE [LARGE SCALE GENOMIC DNA]</scope>
    <source>
        <strain evidence="2">Cs_M1</strain>
        <tissue evidence="2">Blood</tissue>
    </source>
</reference>
<feature type="region of interest" description="Disordered" evidence="1">
    <location>
        <begin position="1"/>
        <end position="69"/>
    </location>
</feature>
<evidence type="ECO:0000313" key="3">
    <source>
        <dbReference type="Proteomes" id="UP001356427"/>
    </source>
</evidence>
<feature type="compositionally biased region" description="Basic and acidic residues" evidence="1">
    <location>
        <begin position="21"/>
        <end position="46"/>
    </location>
</feature>
<feature type="compositionally biased region" description="Basic and acidic residues" evidence="1">
    <location>
        <begin position="1"/>
        <end position="12"/>
    </location>
</feature>
<gene>
    <name evidence="2" type="ORF">J4Q44_G00082110</name>
</gene>
<dbReference type="Proteomes" id="UP001356427">
    <property type="component" value="Unassembled WGS sequence"/>
</dbReference>